<sequence length="278" mass="31752">MMRKSIFIIVVLILASACKEKVAVPKEWVLSKTIQLDEVNPIGLTQVNGSIWLSDGDHNRLVKIDKEGKITETIDSLDRPMHIDAIKETIFIPEYGKDAIETVDKKGRFIMKVSDSLDAPAGVSVYENERAIADFYNNRILYFDGANWISFGKEGKAQGEFYYPTDVQITKDKIWVADAYNNRVQAFDKKGTFLQMMGQDQRMNAATGIFVSEDEVFVTDFENNRVLVFDKTGVLLQVLKDQIEKPTDMMIKDDTLYVINYRNGKLNLFHKQPIFAKK</sequence>
<gene>
    <name evidence="3" type="ORF">SAMN04488008_102160</name>
</gene>
<dbReference type="Proteomes" id="UP000198990">
    <property type="component" value="Unassembled WGS sequence"/>
</dbReference>
<dbReference type="GO" id="GO:0043161">
    <property type="term" value="P:proteasome-mediated ubiquitin-dependent protein catabolic process"/>
    <property type="evidence" value="ECO:0007669"/>
    <property type="project" value="TreeGrafter"/>
</dbReference>
<name>A0A1H7JV91_9FLAO</name>
<dbReference type="STRING" id="228957.SAMN04488008_102160"/>
<reference evidence="4" key="1">
    <citation type="submission" date="2016-10" db="EMBL/GenBank/DDBJ databases">
        <authorList>
            <person name="Varghese N."/>
            <person name="Submissions S."/>
        </authorList>
    </citation>
    <scope>NUCLEOTIDE SEQUENCE [LARGE SCALE GENOMIC DNA]</scope>
    <source>
        <strain evidence="4">DSM 16471</strain>
    </source>
</reference>
<dbReference type="PANTHER" id="PTHR24104:SF47">
    <property type="entry name" value="E3 UBIQUITIN-PROTEIN LIGASE NHLRC1"/>
    <property type="match status" value="1"/>
</dbReference>
<dbReference type="EMBL" id="FNZN01000002">
    <property type="protein sequence ID" value="SEK78641.1"/>
    <property type="molecule type" value="Genomic_DNA"/>
</dbReference>
<dbReference type="Gene3D" id="2.120.10.30">
    <property type="entry name" value="TolB, C-terminal domain"/>
    <property type="match status" value="2"/>
</dbReference>
<dbReference type="GO" id="GO:0000209">
    <property type="term" value="P:protein polyubiquitination"/>
    <property type="evidence" value="ECO:0007669"/>
    <property type="project" value="TreeGrafter"/>
</dbReference>
<evidence type="ECO:0000256" key="2">
    <source>
        <dbReference type="PROSITE-ProRule" id="PRU00504"/>
    </source>
</evidence>
<dbReference type="PROSITE" id="PS51257">
    <property type="entry name" value="PROKAR_LIPOPROTEIN"/>
    <property type="match status" value="1"/>
</dbReference>
<accession>A0A1H7JV91</accession>
<feature type="repeat" description="NHL" evidence="2">
    <location>
        <begin position="150"/>
        <end position="190"/>
    </location>
</feature>
<evidence type="ECO:0000313" key="3">
    <source>
        <dbReference type="EMBL" id="SEK78641.1"/>
    </source>
</evidence>
<dbReference type="GO" id="GO:0061630">
    <property type="term" value="F:ubiquitin protein ligase activity"/>
    <property type="evidence" value="ECO:0007669"/>
    <property type="project" value="TreeGrafter"/>
</dbReference>
<dbReference type="InterPro" id="IPR001258">
    <property type="entry name" value="NHL_repeat"/>
</dbReference>
<dbReference type="PANTHER" id="PTHR24104">
    <property type="entry name" value="E3 UBIQUITIN-PROTEIN LIGASE NHLRC1-RELATED"/>
    <property type="match status" value="1"/>
</dbReference>
<dbReference type="AlphaFoldDB" id="A0A1H7JV91"/>
<evidence type="ECO:0000313" key="4">
    <source>
        <dbReference type="Proteomes" id="UP000198990"/>
    </source>
</evidence>
<keyword evidence="1" id="KW-0677">Repeat</keyword>
<keyword evidence="4" id="KW-1185">Reference proteome</keyword>
<proteinExistence type="predicted"/>
<dbReference type="PROSITE" id="PS51125">
    <property type="entry name" value="NHL"/>
    <property type="match status" value="1"/>
</dbReference>
<organism evidence="3 4">
    <name type="scientific">Maribacter orientalis</name>
    <dbReference type="NCBI Taxonomy" id="228957"/>
    <lineage>
        <taxon>Bacteria</taxon>
        <taxon>Pseudomonadati</taxon>
        <taxon>Bacteroidota</taxon>
        <taxon>Flavobacteriia</taxon>
        <taxon>Flavobacteriales</taxon>
        <taxon>Flavobacteriaceae</taxon>
        <taxon>Maribacter</taxon>
    </lineage>
</organism>
<protein>
    <submittedName>
        <fullName evidence="3">NHL repeat-containing protein</fullName>
    </submittedName>
</protein>
<evidence type="ECO:0000256" key="1">
    <source>
        <dbReference type="ARBA" id="ARBA00022737"/>
    </source>
</evidence>
<dbReference type="InterPro" id="IPR050952">
    <property type="entry name" value="TRIM-NHL_E3_ligases"/>
</dbReference>
<dbReference type="Pfam" id="PF01436">
    <property type="entry name" value="NHL"/>
    <property type="match status" value="1"/>
</dbReference>
<dbReference type="CDD" id="cd05819">
    <property type="entry name" value="NHL"/>
    <property type="match status" value="1"/>
</dbReference>
<dbReference type="SUPFAM" id="SSF63829">
    <property type="entry name" value="Calcium-dependent phosphotriesterase"/>
    <property type="match status" value="1"/>
</dbReference>
<dbReference type="InterPro" id="IPR011042">
    <property type="entry name" value="6-blade_b-propeller_TolB-like"/>
</dbReference>